<accession>A0ABX6T2Z6</accession>
<dbReference type="InterPro" id="IPR058248">
    <property type="entry name" value="Lxx211020-like"/>
</dbReference>
<keyword evidence="3" id="KW-1185">Reference proteome</keyword>
<dbReference type="InterPro" id="IPR007410">
    <property type="entry name" value="LpqE-like"/>
</dbReference>
<dbReference type="PANTHER" id="PTHR36302">
    <property type="entry name" value="BLR7088 PROTEIN"/>
    <property type="match status" value="1"/>
</dbReference>
<evidence type="ECO:0000313" key="3">
    <source>
        <dbReference type="Proteomes" id="UP000516134"/>
    </source>
</evidence>
<dbReference type="RefSeq" id="WP_187715018.1">
    <property type="nucleotide sequence ID" value="NZ_BAABJC010000001.1"/>
</dbReference>
<dbReference type="EMBL" id="CP060780">
    <property type="protein sequence ID" value="QNP43588.1"/>
    <property type="molecule type" value="Genomic_DNA"/>
</dbReference>
<dbReference type="Pfam" id="PF04314">
    <property type="entry name" value="PCuAC"/>
    <property type="match status" value="1"/>
</dbReference>
<evidence type="ECO:0000313" key="2">
    <source>
        <dbReference type="EMBL" id="QNP43588.1"/>
    </source>
</evidence>
<name>A0ABX6T2Z6_9SPHN</name>
<sequence>MKRVLLAAVLLASCSKGGPADIEISNAWARETVAGQTSTAAYMTLANNGSGDDRLLSVAAEAPAMAMLHSSESADGVARMRAMTSGLAIPAGTRIELKPGGSHVMVSGLPAPLRVGQTLNLTLTFEGSGKRSVPLKIVAANEAR</sequence>
<reference evidence="2 3" key="1">
    <citation type="submission" date="2020-08" db="EMBL/GenBank/DDBJ databases">
        <title>Genome sequence of Sphingomonas daechungensis KACC 18115T.</title>
        <authorList>
            <person name="Hyun D.-W."/>
            <person name="Bae J.-W."/>
        </authorList>
    </citation>
    <scope>NUCLEOTIDE SEQUENCE [LARGE SCALE GENOMIC DNA]</scope>
    <source>
        <strain evidence="2 3">KACC 18115</strain>
    </source>
</reference>
<proteinExistence type="predicted"/>
<feature type="chain" id="PRO_5045383592" evidence="1">
    <location>
        <begin position="21"/>
        <end position="144"/>
    </location>
</feature>
<keyword evidence="1" id="KW-0732">Signal</keyword>
<dbReference type="PANTHER" id="PTHR36302:SF1">
    <property type="entry name" value="COPPER CHAPERONE PCU(A)C"/>
    <property type="match status" value="1"/>
</dbReference>
<gene>
    <name evidence="2" type="ORF">H9L15_02310</name>
</gene>
<organism evidence="2 3">
    <name type="scientific">Sphingomonas daechungensis</name>
    <dbReference type="NCBI Taxonomy" id="1176646"/>
    <lineage>
        <taxon>Bacteria</taxon>
        <taxon>Pseudomonadati</taxon>
        <taxon>Pseudomonadota</taxon>
        <taxon>Alphaproteobacteria</taxon>
        <taxon>Sphingomonadales</taxon>
        <taxon>Sphingomonadaceae</taxon>
        <taxon>Sphingomonas</taxon>
    </lineage>
</organism>
<dbReference type="InterPro" id="IPR036182">
    <property type="entry name" value="PCuAC_sf"/>
</dbReference>
<feature type="signal peptide" evidence="1">
    <location>
        <begin position="1"/>
        <end position="20"/>
    </location>
</feature>
<dbReference type="Proteomes" id="UP000516134">
    <property type="component" value="Chromosome"/>
</dbReference>
<evidence type="ECO:0000256" key="1">
    <source>
        <dbReference type="SAM" id="SignalP"/>
    </source>
</evidence>
<dbReference type="Gene3D" id="2.60.40.1890">
    <property type="entry name" value="PCu(A)C copper chaperone"/>
    <property type="match status" value="1"/>
</dbReference>
<dbReference type="SUPFAM" id="SSF110087">
    <property type="entry name" value="DR1885-like metal-binding protein"/>
    <property type="match status" value="1"/>
</dbReference>
<protein>
    <submittedName>
        <fullName evidence="2">Copper chaperone PCu(A)C</fullName>
    </submittedName>
</protein>